<reference evidence="1 2" key="1">
    <citation type="submission" date="2023-01" db="EMBL/GenBank/DDBJ databases">
        <authorList>
            <person name="Kreplak J."/>
        </authorList>
    </citation>
    <scope>NUCLEOTIDE SEQUENCE [LARGE SCALE GENOMIC DNA]</scope>
</reference>
<dbReference type="AlphaFoldDB" id="A0AAV0ZRG7"/>
<dbReference type="EMBL" id="OX451737">
    <property type="protein sequence ID" value="CAI8601100.1"/>
    <property type="molecule type" value="Genomic_DNA"/>
</dbReference>
<accession>A0AAV0ZRG7</accession>
<protein>
    <submittedName>
        <fullName evidence="1">Uncharacterized protein</fullName>
    </submittedName>
</protein>
<dbReference type="Proteomes" id="UP001157006">
    <property type="component" value="Chromosome 2"/>
</dbReference>
<organism evidence="1 2">
    <name type="scientific">Vicia faba</name>
    <name type="common">Broad bean</name>
    <name type="synonym">Faba vulgaris</name>
    <dbReference type="NCBI Taxonomy" id="3906"/>
    <lineage>
        <taxon>Eukaryota</taxon>
        <taxon>Viridiplantae</taxon>
        <taxon>Streptophyta</taxon>
        <taxon>Embryophyta</taxon>
        <taxon>Tracheophyta</taxon>
        <taxon>Spermatophyta</taxon>
        <taxon>Magnoliopsida</taxon>
        <taxon>eudicotyledons</taxon>
        <taxon>Gunneridae</taxon>
        <taxon>Pentapetalae</taxon>
        <taxon>rosids</taxon>
        <taxon>fabids</taxon>
        <taxon>Fabales</taxon>
        <taxon>Fabaceae</taxon>
        <taxon>Papilionoideae</taxon>
        <taxon>50 kb inversion clade</taxon>
        <taxon>NPAAA clade</taxon>
        <taxon>Hologalegina</taxon>
        <taxon>IRL clade</taxon>
        <taxon>Fabeae</taxon>
        <taxon>Vicia</taxon>
    </lineage>
</organism>
<name>A0AAV0ZRG7_VICFA</name>
<evidence type="ECO:0000313" key="2">
    <source>
        <dbReference type="Proteomes" id="UP001157006"/>
    </source>
</evidence>
<evidence type="ECO:0000313" key="1">
    <source>
        <dbReference type="EMBL" id="CAI8601100.1"/>
    </source>
</evidence>
<sequence>MTYIFNLGLRNQLAVVNERVVNFKEMSASYYDPQSCVSKQGWDGCFKIVSGHTYPCLIKYFWIYASFELNLKQGILYKASDVHFNIISATFAKAKDCEVYKVTPNVYVLKQIQHVSVDTSNLFKIPNLGKMNVSVHIKMKTIVITMAKEEESEEFLQKA</sequence>
<keyword evidence="2" id="KW-1185">Reference proteome</keyword>
<proteinExistence type="predicted"/>
<gene>
    <name evidence="1" type="ORF">VFH_II255880</name>
</gene>